<evidence type="ECO:0000259" key="1">
    <source>
        <dbReference type="Pfam" id="PF08241"/>
    </source>
</evidence>
<dbReference type="AlphaFoldDB" id="A0A518BKH9"/>
<sequence>MSPVQSTCPRCFGPIESESACPACALGFVRRGALLDVLGPTEREQRAAEVEEFYTHSPFPGYAPADDAGTILDRSRKSGFLAALDRSIPPDARVVDCGCGTGQLAAFLALSAPHRQVFGVDGCKESLACGDAFRERTDTRNLQFVRADLFDLPLAEASFETVICRGVVHHTPDPEGAIASVARAVAPGGVLLLGFYETWGRAFHCLRRGLSKVRGKPIALLDPILRRRDLSDEKKRIWIQDQYYHPLEHILPMPGVLRTLEGLGFEWVRSVPPVPQDGRGGIFEATDRPGALGRTGLRAGWMLAGLNDPDAGLVALVARRKRG</sequence>
<dbReference type="EMBL" id="CP036287">
    <property type="protein sequence ID" value="QDU67479.1"/>
    <property type="molecule type" value="Genomic_DNA"/>
</dbReference>
<dbReference type="EC" id="2.1.1.-" evidence="2"/>
<dbReference type="InterPro" id="IPR029063">
    <property type="entry name" value="SAM-dependent_MTases_sf"/>
</dbReference>
<dbReference type="CDD" id="cd02440">
    <property type="entry name" value="AdoMet_MTases"/>
    <property type="match status" value="1"/>
</dbReference>
<reference evidence="2 3" key="1">
    <citation type="submission" date="2019-02" db="EMBL/GenBank/DDBJ databases">
        <title>Deep-cultivation of Planctomycetes and their phenomic and genomic characterization uncovers novel biology.</title>
        <authorList>
            <person name="Wiegand S."/>
            <person name="Jogler M."/>
            <person name="Boedeker C."/>
            <person name="Pinto D."/>
            <person name="Vollmers J."/>
            <person name="Rivas-Marin E."/>
            <person name="Kohn T."/>
            <person name="Peeters S.H."/>
            <person name="Heuer A."/>
            <person name="Rast P."/>
            <person name="Oberbeckmann S."/>
            <person name="Bunk B."/>
            <person name="Jeske O."/>
            <person name="Meyerdierks A."/>
            <person name="Storesund J.E."/>
            <person name="Kallscheuer N."/>
            <person name="Luecker S."/>
            <person name="Lage O.M."/>
            <person name="Pohl T."/>
            <person name="Merkel B.J."/>
            <person name="Hornburger P."/>
            <person name="Mueller R.-W."/>
            <person name="Bruemmer F."/>
            <person name="Labrenz M."/>
            <person name="Spormann A.M."/>
            <person name="Op den Camp H."/>
            <person name="Overmann J."/>
            <person name="Amann R."/>
            <person name="Jetten M.S.M."/>
            <person name="Mascher T."/>
            <person name="Medema M.H."/>
            <person name="Devos D.P."/>
            <person name="Kaster A.-K."/>
            <person name="Ovreas L."/>
            <person name="Rohde M."/>
            <person name="Galperin M.Y."/>
            <person name="Jogler C."/>
        </authorList>
    </citation>
    <scope>NUCLEOTIDE SEQUENCE [LARGE SCALE GENOMIC DNA]</scope>
    <source>
        <strain evidence="2 3">Pla133</strain>
    </source>
</reference>
<dbReference type="KEGG" id="pbap:Pla133_25620"/>
<protein>
    <submittedName>
        <fullName evidence="2">Putative methyltransferase YcgJ</fullName>
        <ecNumber evidence="2">2.1.1.-</ecNumber>
    </submittedName>
</protein>
<name>A0A518BKH9_9BACT</name>
<dbReference type="Proteomes" id="UP000316921">
    <property type="component" value="Chromosome"/>
</dbReference>
<organism evidence="2 3">
    <name type="scientific">Engelhardtia mirabilis</name>
    <dbReference type="NCBI Taxonomy" id="2528011"/>
    <lineage>
        <taxon>Bacteria</taxon>
        <taxon>Pseudomonadati</taxon>
        <taxon>Planctomycetota</taxon>
        <taxon>Planctomycetia</taxon>
        <taxon>Planctomycetia incertae sedis</taxon>
        <taxon>Engelhardtia</taxon>
    </lineage>
</organism>
<dbReference type="PANTHER" id="PTHR43591">
    <property type="entry name" value="METHYLTRANSFERASE"/>
    <property type="match status" value="1"/>
</dbReference>
<keyword evidence="2" id="KW-0489">Methyltransferase</keyword>
<dbReference type="Gene3D" id="3.40.50.150">
    <property type="entry name" value="Vaccinia Virus protein VP39"/>
    <property type="match status" value="1"/>
</dbReference>
<gene>
    <name evidence="2" type="primary">ycgJ_3</name>
    <name evidence="2" type="ORF">Pla133_25620</name>
</gene>
<feature type="domain" description="Methyltransferase type 11" evidence="1">
    <location>
        <begin position="95"/>
        <end position="192"/>
    </location>
</feature>
<evidence type="ECO:0000313" key="3">
    <source>
        <dbReference type="Proteomes" id="UP000316921"/>
    </source>
</evidence>
<dbReference type="SUPFAM" id="SSF53335">
    <property type="entry name" value="S-adenosyl-L-methionine-dependent methyltransferases"/>
    <property type="match status" value="1"/>
</dbReference>
<accession>A0A518BKH9</accession>
<keyword evidence="3" id="KW-1185">Reference proteome</keyword>
<dbReference type="GO" id="GO:0032259">
    <property type="term" value="P:methylation"/>
    <property type="evidence" value="ECO:0007669"/>
    <property type="project" value="UniProtKB-KW"/>
</dbReference>
<evidence type="ECO:0000313" key="2">
    <source>
        <dbReference type="EMBL" id="QDU67479.1"/>
    </source>
</evidence>
<proteinExistence type="predicted"/>
<dbReference type="InterPro" id="IPR013216">
    <property type="entry name" value="Methyltransf_11"/>
</dbReference>
<keyword evidence="2" id="KW-0808">Transferase</keyword>
<dbReference type="GO" id="GO:0008757">
    <property type="term" value="F:S-adenosylmethionine-dependent methyltransferase activity"/>
    <property type="evidence" value="ECO:0007669"/>
    <property type="project" value="InterPro"/>
</dbReference>
<dbReference type="Pfam" id="PF08241">
    <property type="entry name" value="Methyltransf_11"/>
    <property type="match status" value="1"/>
</dbReference>
<dbReference type="RefSeq" id="WP_145065700.1">
    <property type="nucleotide sequence ID" value="NZ_CP036287.1"/>
</dbReference>